<feature type="region of interest" description="Disordered" evidence="1">
    <location>
        <begin position="80"/>
        <end position="106"/>
    </location>
</feature>
<keyword evidence="3" id="KW-1185">Reference proteome</keyword>
<protein>
    <submittedName>
        <fullName evidence="2">Uncharacterized protein</fullName>
    </submittedName>
</protein>
<dbReference type="EMBL" id="BTSX01000001">
    <property type="protein sequence ID" value="GMS78942.1"/>
    <property type="molecule type" value="Genomic_DNA"/>
</dbReference>
<organism evidence="2 3">
    <name type="scientific">Pristionchus entomophagus</name>
    <dbReference type="NCBI Taxonomy" id="358040"/>
    <lineage>
        <taxon>Eukaryota</taxon>
        <taxon>Metazoa</taxon>
        <taxon>Ecdysozoa</taxon>
        <taxon>Nematoda</taxon>
        <taxon>Chromadorea</taxon>
        <taxon>Rhabditida</taxon>
        <taxon>Rhabditina</taxon>
        <taxon>Diplogasteromorpha</taxon>
        <taxon>Diplogasteroidea</taxon>
        <taxon>Neodiplogasteridae</taxon>
        <taxon>Pristionchus</taxon>
    </lineage>
</organism>
<reference evidence="2" key="1">
    <citation type="submission" date="2023-10" db="EMBL/GenBank/DDBJ databases">
        <title>Genome assembly of Pristionchus species.</title>
        <authorList>
            <person name="Yoshida K."/>
            <person name="Sommer R.J."/>
        </authorList>
    </citation>
    <scope>NUCLEOTIDE SEQUENCE</scope>
    <source>
        <strain evidence="2">RS0144</strain>
    </source>
</reference>
<evidence type="ECO:0000313" key="3">
    <source>
        <dbReference type="Proteomes" id="UP001432027"/>
    </source>
</evidence>
<gene>
    <name evidence="2" type="ORF">PENTCL1PPCAC_1117</name>
</gene>
<evidence type="ECO:0000256" key="1">
    <source>
        <dbReference type="SAM" id="MobiDB-lite"/>
    </source>
</evidence>
<feature type="non-terminal residue" evidence="2">
    <location>
        <position position="106"/>
    </location>
</feature>
<proteinExistence type="predicted"/>
<dbReference type="Proteomes" id="UP001432027">
    <property type="component" value="Unassembled WGS sequence"/>
</dbReference>
<name>A0AAV5S7L1_9BILA</name>
<accession>A0AAV5S7L1</accession>
<evidence type="ECO:0000313" key="2">
    <source>
        <dbReference type="EMBL" id="GMS78942.1"/>
    </source>
</evidence>
<comment type="caution">
    <text evidence="2">The sequence shown here is derived from an EMBL/GenBank/DDBJ whole genome shotgun (WGS) entry which is preliminary data.</text>
</comment>
<sequence length="106" mass="11986">MCNRKIYRITRGDLTGADDWGRSEIKDQDWEVRDQRSIFQLLSAAQQISFQLASLSSQNRSSIRNELLVVEAEVDGVGERARDVEGAQQSQTGRSLQVVPREGHLQ</sequence>
<dbReference type="AlphaFoldDB" id="A0AAV5S7L1"/>